<proteinExistence type="predicted"/>
<feature type="region of interest" description="Disordered" evidence="1">
    <location>
        <begin position="100"/>
        <end position="123"/>
    </location>
</feature>
<dbReference type="OMA" id="FDQSHKT"/>
<gene>
    <name evidence="2" type="primary">C14orf93</name>
</gene>
<dbReference type="eggNOG" id="ENOG502QR1B">
    <property type="taxonomic scope" value="Eukaryota"/>
</dbReference>
<organism evidence="2 3">
    <name type="scientific">Latimeria chalumnae</name>
    <name type="common">Coelacanth</name>
    <dbReference type="NCBI Taxonomy" id="7897"/>
    <lineage>
        <taxon>Eukaryota</taxon>
        <taxon>Metazoa</taxon>
        <taxon>Chordata</taxon>
        <taxon>Craniata</taxon>
        <taxon>Vertebrata</taxon>
        <taxon>Euteleostomi</taxon>
        <taxon>Coelacanthiformes</taxon>
        <taxon>Coelacanthidae</taxon>
        <taxon>Latimeria</taxon>
    </lineage>
</organism>
<dbReference type="EMBL" id="AFYH01056902">
    <property type="status" value="NOT_ANNOTATED_CDS"/>
    <property type="molecule type" value="Genomic_DNA"/>
</dbReference>
<reference evidence="2" key="2">
    <citation type="submission" date="2025-08" db="UniProtKB">
        <authorList>
            <consortium name="Ensembl"/>
        </authorList>
    </citation>
    <scope>IDENTIFICATION</scope>
</reference>
<dbReference type="HOGENOM" id="CLU_037858_0_0_1"/>
<name>H3B649_LATCH</name>
<reference evidence="3" key="1">
    <citation type="submission" date="2011-08" db="EMBL/GenBank/DDBJ databases">
        <title>The draft genome of Latimeria chalumnae.</title>
        <authorList>
            <person name="Di Palma F."/>
            <person name="Alfoldi J."/>
            <person name="Johnson J."/>
            <person name="Berlin A."/>
            <person name="Gnerre S."/>
            <person name="Jaffe D."/>
            <person name="MacCallum I."/>
            <person name="Young S."/>
            <person name="Walker B.J."/>
            <person name="Lander E."/>
            <person name="Lindblad-Toh K."/>
        </authorList>
    </citation>
    <scope>NUCLEOTIDE SEQUENCE [LARGE SCALE GENOMIC DNA]</scope>
    <source>
        <strain evidence="3">Wild caught</strain>
    </source>
</reference>
<dbReference type="Bgee" id="ENSLACG00000015300">
    <property type="expression patterns" value="Expressed in chordate pharynx and 5 other cell types or tissues"/>
</dbReference>
<accession>H3B649</accession>
<dbReference type="PANTHER" id="PTHR14375">
    <property type="entry name" value="SIMILAR TO RIKEN CDNA 4931414P19"/>
    <property type="match status" value="1"/>
</dbReference>
<dbReference type="PANTHER" id="PTHR14375:SF2">
    <property type="entry name" value="SIMILAR TO RIKEN CDNA 4931414P19"/>
    <property type="match status" value="1"/>
</dbReference>
<dbReference type="Proteomes" id="UP000008672">
    <property type="component" value="Unassembled WGS sequence"/>
</dbReference>
<dbReference type="Pfam" id="PF15394">
    <property type="entry name" value="DUF4616"/>
    <property type="match status" value="1"/>
</dbReference>
<reference evidence="2" key="3">
    <citation type="submission" date="2025-09" db="UniProtKB">
        <authorList>
            <consortium name="Ensembl"/>
        </authorList>
    </citation>
    <scope>IDENTIFICATION</scope>
</reference>
<dbReference type="EMBL" id="AFYH01056904">
    <property type="status" value="NOT_ANNOTATED_CDS"/>
    <property type="molecule type" value="Genomic_DNA"/>
</dbReference>
<evidence type="ECO:0000313" key="2">
    <source>
        <dbReference type="Ensembl" id="ENSLACP00000017370.1"/>
    </source>
</evidence>
<dbReference type="Ensembl" id="ENSLACT00000017498.1">
    <property type="protein sequence ID" value="ENSLACP00000017370.1"/>
    <property type="gene ID" value="ENSLACG00000015300.1"/>
</dbReference>
<dbReference type="EMBL" id="AFYH01056903">
    <property type="status" value="NOT_ANNOTATED_CDS"/>
    <property type="molecule type" value="Genomic_DNA"/>
</dbReference>
<dbReference type="InterPro" id="IPR028101">
    <property type="entry name" value="DUF4616"/>
</dbReference>
<evidence type="ECO:0000313" key="3">
    <source>
        <dbReference type="Proteomes" id="UP000008672"/>
    </source>
</evidence>
<dbReference type="InParanoid" id="H3B649"/>
<keyword evidence="3" id="KW-1185">Reference proteome</keyword>
<protein>
    <submittedName>
        <fullName evidence="2">Chromosome 14 open reading frame 93</fullName>
    </submittedName>
</protein>
<dbReference type="FunCoup" id="H3B649">
    <property type="interactions" value="323"/>
</dbReference>
<evidence type="ECO:0000256" key="1">
    <source>
        <dbReference type="SAM" id="MobiDB-lite"/>
    </source>
</evidence>
<dbReference type="AlphaFoldDB" id="H3B649"/>
<sequence length="516" mass="57945">MSFSATILFTPPNSDGKSSCTCKNQQNGSPNRSCNTTNCTPITVCGQGMAVQSTDQLLHLIYQRVEKAVSSAEAALSMAKANNGLLIKLQEEIGEIKSMKVQERDKSCQGGRQEQPTRTADQKDISVPKAVQSENITSLQTGIGELRPFGGALSMPGTLMHFPVNRSPRDLPGQPKFKLWLPPLQNPALEDYNTTIPPIQRVVAPTFNPELSPPSPPVCITGLADSNIENEMEDLSEKSVSPNPATLDSALDPITHGAVMRAFQMPLAPLRPKGTKNARRKRDLVLSKLVHNIHNHVSNDRRFNGSESIKSSWNISVVKFLVEKLKTELLARSHRYTDKELKGACVSYFLTKRREYRNALNPYRSLKEREEKKLRSRRYRLFGNRSFIVKLFSPEDQHLWEGVTEELMSDEEDSLDEPGVWVARTPAFRSQQLTDLCYRIDANSKHGSKSNRVYGPPSERLPSVEVQMMPSHLFNRDFHQQLNDLQILEETVHPNKGFIHEAASSSFIEVKVEDDD</sequence>
<feature type="compositionally biased region" description="Polar residues" evidence="1">
    <location>
        <begin position="110"/>
        <end position="119"/>
    </location>
</feature>
<dbReference type="GeneTree" id="ENSGT00390000012708"/>